<dbReference type="OrthoDB" id="4301277at2"/>
<evidence type="ECO:0000313" key="2">
    <source>
        <dbReference type="EMBL" id="EOD67977.1"/>
    </source>
</evidence>
<dbReference type="PATRIC" id="fig|1292037.4.peg.2629"/>
<organism evidence="2 3">
    <name type="scientific">Amycolatopsis vancoresmycina DSM 44592</name>
    <dbReference type="NCBI Taxonomy" id="1292037"/>
    <lineage>
        <taxon>Bacteria</taxon>
        <taxon>Bacillati</taxon>
        <taxon>Actinomycetota</taxon>
        <taxon>Actinomycetes</taxon>
        <taxon>Pseudonocardiales</taxon>
        <taxon>Pseudonocardiaceae</taxon>
        <taxon>Amycolatopsis</taxon>
    </lineage>
</organism>
<gene>
    <name evidence="2" type="ORF">H480_13780</name>
</gene>
<dbReference type="Proteomes" id="UP000014139">
    <property type="component" value="Unassembled WGS sequence"/>
</dbReference>
<protein>
    <recommendedName>
        <fullName evidence="1">DUF397 domain-containing protein</fullName>
    </recommendedName>
</protein>
<comment type="caution">
    <text evidence="2">The sequence shown here is derived from an EMBL/GenBank/DDBJ whole genome shotgun (WGS) entry which is preliminary data.</text>
</comment>
<dbReference type="AlphaFoldDB" id="R1G9C7"/>
<evidence type="ECO:0000313" key="3">
    <source>
        <dbReference type="Proteomes" id="UP000014139"/>
    </source>
</evidence>
<proteinExistence type="predicted"/>
<feature type="domain" description="DUF397" evidence="1">
    <location>
        <begin position="9"/>
        <end position="58"/>
    </location>
</feature>
<dbReference type="RefSeq" id="WP_003079027.1">
    <property type="nucleotide sequence ID" value="NZ_AOUO01000185.1"/>
</dbReference>
<keyword evidence="3" id="KW-1185">Reference proteome</keyword>
<accession>R1G9C7</accession>
<dbReference type="InterPro" id="IPR007278">
    <property type="entry name" value="DUF397"/>
</dbReference>
<dbReference type="EMBL" id="AOUO01000185">
    <property type="protein sequence ID" value="EOD67977.1"/>
    <property type="molecule type" value="Genomic_DNA"/>
</dbReference>
<reference evidence="2 3" key="1">
    <citation type="submission" date="2013-02" db="EMBL/GenBank/DDBJ databases">
        <title>Draft genome sequence of Amycolatopsis vancoresmycina strain DSM 44592T.</title>
        <authorList>
            <person name="Kumar S."/>
            <person name="Kaur N."/>
            <person name="Kaur C."/>
            <person name="Raghava G.P.S."/>
            <person name="Mayilraj S."/>
        </authorList>
    </citation>
    <scope>NUCLEOTIDE SEQUENCE [LARGE SCALE GENOMIC DNA]</scope>
    <source>
        <strain evidence="2 3">DSM 44592</strain>
    </source>
</reference>
<dbReference type="Pfam" id="PF04149">
    <property type="entry name" value="DUF397"/>
    <property type="match status" value="1"/>
</dbReference>
<evidence type="ECO:0000259" key="1">
    <source>
        <dbReference type="Pfam" id="PF04149"/>
    </source>
</evidence>
<sequence length="70" mass="7267">MTAPESPIWFKSSYSSSNGGECVEIAFAGPAVGVRDTKDRAAGHLTVSSPAWDAFLGHALSRNPCTAPST</sequence>
<name>R1G9C7_9PSEU</name>